<keyword evidence="9" id="KW-1185">Reference proteome</keyword>
<dbReference type="PROSITE" id="PS50021">
    <property type="entry name" value="CH"/>
    <property type="match status" value="1"/>
</dbReference>
<feature type="region of interest" description="Disordered" evidence="6">
    <location>
        <begin position="1472"/>
        <end position="1495"/>
    </location>
</feature>
<feature type="domain" description="Calponin-homology (CH)" evidence="7">
    <location>
        <begin position="1726"/>
        <end position="1848"/>
    </location>
</feature>
<dbReference type="SUPFAM" id="SSF49354">
    <property type="entry name" value="PapD-like"/>
    <property type="match status" value="1"/>
</dbReference>
<dbReference type="Pfam" id="PF00307">
    <property type="entry name" value="CH"/>
    <property type="match status" value="1"/>
</dbReference>
<evidence type="ECO:0000256" key="1">
    <source>
        <dbReference type="ARBA" id="ARBA00004138"/>
    </source>
</evidence>
<dbReference type="Proteomes" id="UP001314169">
    <property type="component" value="Chromosome X"/>
</dbReference>
<evidence type="ECO:0000256" key="3">
    <source>
        <dbReference type="ARBA" id="ARBA00022490"/>
    </source>
</evidence>
<dbReference type="InterPro" id="IPR036872">
    <property type="entry name" value="CH_dom_sf"/>
</dbReference>
<dbReference type="Gene3D" id="1.10.418.10">
    <property type="entry name" value="Calponin-like domain"/>
    <property type="match status" value="1"/>
</dbReference>
<keyword evidence="4" id="KW-0969">Cilium</keyword>
<dbReference type="EMBL" id="OY882879">
    <property type="protein sequence ID" value="CAK6450542.1"/>
    <property type="molecule type" value="Genomic_DNA"/>
</dbReference>
<name>A0ABP0AJ47_PIPNA</name>
<keyword evidence="3" id="KW-0963">Cytoplasm</keyword>
<gene>
    <name evidence="8" type="ORF">MPIPNATIZW_LOCUS18848</name>
</gene>
<comment type="subcellular location">
    <subcellularLocation>
        <location evidence="1">Cell projection</location>
        <location evidence="1">Cilium</location>
    </subcellularLocation>
    <subcellularLocation>
        <location evidence="2">Cytoplasm</location>
    </subcellularLocation>
</comment>
<dbReference type="InterPro" id="IPR008962">
    <property type="entry name" value="PapD-like_sf"/>
</dbReference>
<evidence type="ECO:0000313" key="8">
    <source>
        <dbReference type="EMBL" id="CAK6450542.1"/>
    </source>
</evidence>
<dbReference type="InterPro" id="IPR058952">
    <property type="entry name" value="Ig_CFAP47"/>
</dbReference>
<dbReference type="InterPro" id="IPR056343">
    <property type="entry name" value="CFAP47_dom"/>
</dbReference>
<reference evidence="8" key="1">
    <citation type="submission" date="2023-12" db="EMBL/GenBank/DDBJ databases">
        <authorList>
            <person name="Brown T."/>
        </authorList>
    </citation>
    <scope>NUCLEOTIDE SEQUENCE</scope>
</reference>
<dbReference type="Pfam" id="PF22544">
    <property type="entry name" value="HYDIN_VesB_CFA65-like_Ig"/>
    <property type="match status" value="1"/>
</dbReference>
<feature type="compositionally biased region" description="Basic and acidic residues" evidence="6">
    <location>
        <begin position="1485"/>
        <end position="1495"/>
    </location>
</feature>
<dbReference type="Pfam" id="PF26579">
    <property type="entry name" value="Ig_CFAP47"/>
    <property type="match status" value="1"/>
</dbReference>
<evidence type="ECO:0000256" key="5">
    <source>
        <dbReference type="ARBA" id="ARBA00023273"/>
    </source>
</evidence>
<proteinExistence type="predicted"/>
<evidence type="ECO:0000259" key="7">
    <source>
        <dbReference type="PROSITE" id="PS50021"/>
    </source>
</evidence>
<evidence type="ECO:0000313" key="9">
    <source>
        <dbReference type="Proteomes" id="UP001314169"/>
    </source>
</evidence>
<dbReference type="InterPro" id="IPR053879">
    <property type="entry name" value="HYDIN_VesB_CFA65-like_Ig"/>
</dbReference>
<dbReference type="SUPFAM" id="SSF47576">
    <property type="entry name" value="Calponin-homology domain, CH-domain"/>
    <property type="match status" value="1"/>
</dbReference>
<evidence type="ECO:0000256" key="2">
    <source>
        <dbReference type="ARBA" id="ARBA00004496"/>
    </source>
</evidence>
<dbReference type="PANTHER" id="PTHR45912:SF3">
    <property type="entry name" value="CILIA- AND FLAGELLA-ASSOCIATED PROTEIN 47"/>
    <property type="match status" value="1"/>
</dbReference>
<dbReference type="Gene3D" id="2.60.40.10">
    <property type="entry name" value="Immunoglobulins"/>
    <property type="match status" value="7"/>
</dbReference>
<organism evidence="8 9">
    <name type="scientific">Pipistrellus nathusii</name>
    <name type="common">Nathusius' pipistrelle</name>
    <dbReference type="NCBI Taxonomy" id="59473"/>
    <lineage>
        <taxon>Eukaryota</taxon>
        <taxon>Metazoa</taxon>
        <taxon>Chordata</taxon>
        <taxon>Craniata</taxon>
        <taxon>Vertebrata</taxon>
        <taxon>Euteleostomi</taxon>
        <taxon>Mammalia</taxon>
        <taxon>Eutheria</taxon>
        <taxon>Laurasiatheria</taxon>
        <taxon>Chiroptera</taxon>
        <taxon>Yangochiroptera</taxon>
        <taxon>Vespertilionidae</taxon>
        <taxon>Pipistrellus</taxon>
    </lineage>
</organism>
<keyword evidence="5" id="KW-0966">Cell projection</keyword>
<dbReference type="InterPro" id="IPR013783">
    <property type="entry name" value="Ig-like_fold"/>
</dbReference>
<dbReference type="PANTHER" id="PTHR45912">
    <property type="entry name" value="CILIA- AND FLAGELLA-ASSOCIATED PROTEIN 47"/>
    <property type="match status" value="1"/>
</dbReference>
<accession>A0ABP0AJ47</accession>
<evidence type="ECO:0000256" key="4">
    <source>
        <dbReference type="ARBA" id="ARBA00023069"/>
    </source>
</evidence>
<sequence length="3170" mass="359320">MSMSRGSLIPREVETPKELQLRVTPVELKFKDTTVGKVYRQSITVHNVGRSNQKIRFLEPVKPQFKLAFPSVDKEIASGLQMTAVVEYHPNKNENMSDQLLIAVGNKAVEIPLIGLIPVCQLEIKPDIDFGTLVANSKVYSKEVKIINHGKAAGKFATLYQGQFPIVIFPTNGIVEPKSSKIIKVDFCADQPSVVNEVAKVSLQDHPDIFLNIRVRVVEQILELLNLSGNQKVECIHFGSAFFGTSKIEHALLYNNSPEPINWVATIQNDSVGEELGTNTQQRTDVAINNLAFIRQIKNMDITTFISCVPNEGRLLPYQKTKITFCFSPKVITEGKKDYDPSHRQDYAVFLRFESVGSKDGFLTDNNSKTIKNELQKLELALTGSGLPVLVQFNSGNFLTFPTCSFGECSKISFIMENRSRSLPVMYHFRKTAHFRMRPERGSVDEGCMQKVTSSFIPHQIGIFTAKQFIDFIGPVADKNYQSLSLRPFYNIHLVFKGACKISNKKVVFQINPGISPIATNPTGQFLVKDLTTYKESAPVAMLQSALTTIHNHQSSKEEAEGVLVAFPNDRTASIRPGNPGKHFRTIFTKIPRHNYVDTEFTYTDSEILQKKAHDDYYKNYIDSLRNARLKKQAGKSKEDVYAYDSVDIGIYPTSGMKSPKLLQSDLEVMVPPLIQCNVKPYQLLCTRDIESKEAMALGRKVLKTLKSFPSTFSEKRDCKLILTPKQIHQVIVGPSVLNFGDICVNSINTHLLHVVNMLPKYILIHLNVNLKELQKTKQFSYVIPPSSNTHISVTFQSPTAGKFWKSFTFRVNNIPGGHLLVRAIVMPVRLELSSNEVVLKPHGFLLKTCFRETVTLHNRQNYVVHFEWIPVSTEERESFFIRPSKGIVEPFSSLECEVTWLPGFSAPDRGEFTLQVDEGNTMTLKCVAHRGNTKVLFLEPRILFNNIPQGLTTLKKVILHNVGQNHAYFKVCNKSLTSIINIVPSEGIIPFGGLTVVTITCTPTMAEKFDTIAKIAIRHATDIDLRIGGNAEVASVEIKPDTFIFGGTFLGGTQIIPFFIKNEGTTRARVEFNLEGHLYFSIVFKHKTGKHRDLAFPDRYYLELEPKTSMECGIAFAPKEVTTYEFDFDIKINFFESSKLYTQYHLSKSPVPRVPLIRPCHVQATVLQAPVKLSKTQFIFDIPPYAVRYKKRVSKTQYIILHNFSKRKVEWCFDISNAEKLFKDGIFEFNLVNGILQPNEEYKVYLRFCPTHPVKYTAYVPVRLNNSPVCYQMLHLTGELKLPKLSLDRAFMYFTPVPLNVASVMDVNILPQSYYRESSIKVVIPSASLLGIDGDTDPLTVSFPKGTVIEASLDGVNTELICRFSFISSKPLTIVTTVLFCDDRNCRLSLPVIATAENCILTTYPYLAFHLDEENITVRNEKELSPVKTTNRASLHFEKDGLSPPAPRKSEDAESANRFFIGIEATSEKMSLSKSEKPKRKGTKLMEKEEENKKFCPDPGTKAYDFIQKVVNAVETWFSLFGWPDGPHSLSVPESIRRDVSKMQAVGSISLDQEHAKANNFLRYTKTIYDVIRHLSGIMPDGVNSSQSLPVDYVEKLVQLHLQHSSLLDFLRDRGAYVTYIQPEFLFEPEDYKKWVEMREKPECSSLPKEKPECSSLPKEKRHIILDMTEFEAWSQRAWTDVLLQIYKVLILSQIGPHYTDDLPFMYMKKSPKVNPFFVESNVYSDSERILLSWLNTNYENGRHFVWKYCKKGIPSERWVLNFDKHLSDGLVFATVLGSYCPFLIEPYFKNMYTQPKGSEQYFHNCALVVNSFREIGFNIGVQASDICDYNPILILMLCVYMYERLPTYLPKMLVTFQGTLHDTVKRKVLVKNSSSKKLVYNATIIGRDAADFTISATDNIVIVPPKDEIQITVKFNSRFLHPAKASLILLSIPNMAVGGTTMIFALKGEVRKFNPIKIIKCKSPCYTWKEITVNVKNPFHTAGDFNAILVESSTFICLTSQLNATGQSVHFKPQGDFGNDSEQDAAPKTLKTSIKSSFIREFFCPSPTVHLGAGPKGTTSLELFFVPFDMQIRYCIIILSNKKIGELVYVVEGNGMAPLPSKMPAMTSLNVYDYTCSPEELDLDNPVLYLKCKPCHTLDIDLILPLTNEAKEKALAFAARQQMSDVEYQRRSITGTLESSSIRVAIAILGLTRVETCMLFNISKLKQPKSILYATEVSLPGYFYVPKDVHIPQYPEHQVNGLKSVIKEVPEGSFLVALKFAPLCPGRYPCKILLTSRYDVRVYYIEGVVSDECPETRFDFETPAFQALTQNIPIINRTMNDWRCHVKVEGECFYGPSDFSVKSGETAQYPLTFKPHLECEVMGKLTLHNKIDGMEHVFAMKGIGKKPVALESIIAHCQVGIPEDRIIMVPNHTKNIVTFKASSNIPIVWGQKSITIRPDNVIPYVLHISSWKRGVFKGKLSFYIKSNQDDEFERNLGEDEDEYDIQDQEGAPFFHKLSEKSIKLDMADLDADADSSTVQVWYNLEIHIGPGQPVNIIEIKCVAMETTCFEIPLRNAKDTTLQIEVILSNPTLSGIKKFVLNPEECIDYTLCYTPAATGCKEESIIFQPDKVLEFWYILKFTVEVPDPIKLPEMQCDLGKFSIQSFPLVNPTHEAIELRVKNTNPNNFIMDSHKLPLILPPRSTERIRVRFCPSALGRAGHQAILTFYCAQFEEWKFFLSGIGLFPQPLDIERVTTYLQQIASLAITFKNPTDEHVLINVILTNREMPKNLTLGIQCDSFLIETSAFKLNLEYSHGIELPPKGIIPIPVCFNPKVMKLRKTMAIVQMKRANGKHWPIDNFDELSPEMKRMMGVHSGEIQAIRFIYPILGLPQAKHDEFPPAVIKCQSRKRVEKEVQVTISGDFIRDHPILNVSDFIVIPKKRSYASYEDIDGIPIKREFEYEIVYESNEVKADLQTSVAIYLMKRSYNIKTQIITLDFNMIFSPKKPLKSQITLKIECITDGIWNFPITLIATEPEVDDVINIEGKGLFKEAITEFWLSGRKRYADEFVAYFLPDSDPEFFVKPESGEIPPFDSDGITLIVGFKPHMYGKKYKAKLVIQTADMYYLYAVNGLPERTKSPKNVKAKVDATNKKYDDKPVIEHHFIKENSNIIRTGVSSTIKGAPLMMKKK</sequence>
<evidence type="ECO:0000256" key="6">
    <source>
        <dbReference type="SAM" id="MobiDB-lite"/>
    </source>
</evidence>
<dbReference type="InterPro" id="IPR001715">
    <property type="entry name" value="CH_dom"/>
</dbReference>
<protein>
    <recommendedName>
        <fullName evidence="7">Calponin-homology (CH) domain-containing protein</fullName>
    </recommendedName>
</protein>
<dbReference type="Pfam" id="PF24529">
    <property type="entry name" value="CFAP47"/>
    <property type="match status" value="1"/>
</dbReference>